<reference evidence="3" key="1">
    <citation type="submission" date="2016-05" db="EMBL/GenBank/DDBJ databases">
        <title>Comparative genomics of biotechnologically important yeasts.</title>
        <authorList>
            <consortium name="DOE Joint Genome Institute"/>
            <person name="Riley R."/>
            <person name="Haridas S."/>
            <person name="Wolfe K.H."/>
            <person name="Lopes M.R."/>
            <person name="Hittinger C.T."/>
            <person name="Goker M."/>
            <person name="Salamov A."/>
            <person name="Wisecaver J."/>
            <person name="Long T.M."/>
            <person name="Aerts A.L."/>
            <person name="Barry K."/>
            <person name="Choi C."/>
            <person name="Clum A."/>
            <person name="Coughlan A.Y."/>
            <person name="Deshpande S."/>
            <person name="Douglass A.P."/>
            <person name="Hanson S.J."/>
            <person name="Klenk H.-P."/>
            <person name="Labutti K."/>
            <person name="Lapidus A."/>
            <person name="Lindquist E."/>
            <person name="Lipzen A."/>
            <person name="Meier-Kolthoff J.P."/>
            <person name="Ohm R.A."/>
            <person name="Otillar R.P."/>
            <person name="Pangilinan J."/>
            <person name="Peng Y."/>
            <person name="Rokas A."/>
            <person name="Rosa C.A."/>
            <person name="Scheuner C."/>
            <person name="Sibirny A.A."/>
            <person name="Slot J.C."/>
            <person name="Stielow J.B."/>
            <person name="Sun H."/>
            <person name="Kurtzman C.P."/>
            <person name="Blackwell M."/>
            <person name="Grigoriev I.V."/>
            <person name="Jeffries T.W."/>
        </authorList>
    </citation>
    <scope>NUCLEOTIDE SEQUENCE [LARGE SCALE GENOMIC DNA]</scope>
    <source>
        <strain evidence="3">NRRL Y-12698</strain>
    </source>
</reference>
<protein>
    <submittedName>
        <fullName evidence="2">Uncharacterized protein</fullName>
    </submittedName>
</protein>
<dbReference type="Proteomes" id="UP000094336">
    <property type="component" value="Unassembled WGS sequence"/>
</dbReference>
<dbReference type="AlphaFoldDB" id="A0A1E3QZ17"/>
<name>A0A1E3QZ17_9ASCO</name>
<dbReference type="GeneID" id="30145491"/>
<dbReference type="OrthoDB" id="4010849at2759"/>
<dbReference type="EMBL" id="KV454426">
    <property type="protein sequence ID" value="ODQ82913.1"/>
    <property type="molecule type" value="Genomic_DNA"/>
</dbReference>
<feature type="compositionally biased region" description="Polar residues" evidence="1">
    <location>
        <begin position="86"/>
        <end position="97"/>
    </location>
</feature>
<accession>A0A1E3QZ17</accession>
<dbReference type="RefSeq" id="XP_018988241.1">
    <property type="nucleotide sequence ID" value="XM_019127638.1"/>
</dbReference>
<keyword evidence="3" id="KW-1185">Reference proteome</keyword>
<organism evidence="2 3">
    <name type="scientific">Babjeviella inositovora NRRL Y-12698</name>
    <dbReference type="NCBI Taxonomy" id="984486"/>
    <lineage>
        <taxon>Eukaryota</taxon>
        <taxon>Fungi</taxon>
        <taxon>Dikarya</taxon>
        <taxon>Ascomycota</taxon>
        <taxon>Saccharomycotina</taxon>
        <taxon>Pichiomycetes</taxon>
        <taxon>Serinales incertae sedis</taxon>
        <taxon>Babjeviella</taxon>
    </lineage>
</organism>
<sequence>MPFTKRQKNEIIRRYKRSARARLQKLRDQFELEGNILEMKVATRLVKTVPRPLWDVKMKDVIELERDQRLSLKSLLSDIQQLRQIPSDTSNSVSNKSLGLKDISRLPEEPNESIERMKLQLRNRIKNRQSMGSTSTEMR</sequence>
<gene>
    <name evidence="2" type="ORF">BABINDRAFT_159401</name>
</gene>
<feature type="compositionally biased region" description="Basic and acidic residues" evidence="1">
    <location>
        <begin position="102"/>
        <end position="113"/>
    </location>
</feature>
<feature type="region of interest" description="Disordered" evidence="1">
    <location>
        <begin position="86"/>
        <end position="113"/>
    </location>
</feature>
<evidence type="ECO:0000313" key="2">
    <source>
        <dbReference type="EMBL" id="ODQ82913.1"/>
    </source>
</evidence>
<evidence type="ECO:0000256" key="1">
    <source>
        <dbReference type="SAM" id="MobiDB-lite"/>
    </source>
</evidence>
<evidence type="ECO:0000313" key="3">
    <source>
        <dbReference type="Proteomes" id="UP000094336"/>
    </source>
</evidence>
<proteinExistence type="predicted"/>